<dbReference type="InterPro" id="IPR001971">
    <property type="entry name" value="Ribosomal_uS11"/>
</dbReference>
<evidence type="ECO:0000256" key="2">
    <source>
        <dbReference type="ARBA" id="ARBA00022980"/>
    </source>
</evidence>
<accession>A0AA86SRJ0</accession>
<dbReference type="GO" id="GO:0005840">
    <property type="term" value="C:ribosome"/>
    <property type="evidence" value="ECO:0007669"/>
    <property type="project" value="UniProtKB-KW"/>
</dbReference>
<protein>
    <submittedName>
        <fullName evidence="4">Uncharacterized protein</fullName>
    </submittedName>
</protein>
<comment type="similarity">
    <text evidence="1">Belongs to the universal ribosomal protein uS11 family.</text>
</comment>
<dbReference type="GO" id="GO:0003735">
    <property type="term" value="F:structural constituent of ribosome"/>
    <property type="evidence" value="ECO:0007669"/>
    <property type="project" value="InterPro"/>
</dbReference>
<name>A0AA86SRJ0_9FABA</name>
<dbReference type="SUPFAM" id="SSF53137">
    <property type="entry name" value="Translational machinery components"/>
    <property type="match status" value="1"/>
</dbReference>
<keyword evidence="2" id="KW-0689">Ribosomal protein</keyword>
<sequence length="117" mass="12616">MVLRDGSLYAEPLKLDALFHIILEQEWGIFAYILSSVQVVETSSKTPGPAAQSAVRALARSGMKIGLTEDVTPIPSGSTRRKSGRRGIDPSFSLLLTNTFIYLLKVLFDASGFANGA</sequence>
<proteinExistence type="inferred from homology"/>
<dbReference type="AlphaFoldDB" id="A0AA86SRJ0"/>
<keyword evidence="5" id="KW-1185">Reference proteome</keyword>
<evidence type="ECO:0000313" key="5">
    <source>
        <dbReference type="Proteomes" id="UP001189624"/>
    </source>
</evidence>
<reference evidence="4" key="1">
    <citation type="submission" date="2023-10" db="EMBL/GenBank/DDBJ databases">
        <authorList>
            <person name="Domelevo Entfellner J.-B."/>
        </authorList>
    </citation>
    <scope>NUCLEOTIDE SEQUENCE</scope>
</reference>
<dbReference type="Pfam" id="PF00411">
    <property type="entry name" value="Ribosomal_S11"/>
    <property type="match status" value="1"/>
</dbReference>
<organism evidence="4 5">
    <name type="scientific">Sphenostylis stenocarpa</name>
    <dbReference type="NCBI Taxonomy" id="92480"/>
    <lineage>
        <taxon>Eukaryota</taxon>
        <taxon>Viridiplantae</taxon>
        <taxon>Streptophyta</taxon>
        <taxon>Embryophyta</taxon>
        <taxon>Tracheophyta</taxon>
        <taxon>Spermatophyta</taxon>
        <taxon>Magnoliopsida</taxon>
        <taxon>eudicotyledons</taxon>
        <taxon>Gunneridae</taxon>
        <taxon>Pentapetalae</taxon>
        <taxon>rosids</taxon>
        <taxon>fabids</taxon>
        <taxon>Fabales</taxon>
        <taxon>Fabaceae</taxon>
        <taxon>Papilionoideae</taxon>
        <taxon>50 kb inversion clade</taxon>
        <taxon>NPAAA clade</taxon>
        <taxon>indigoferoid/millettioid clade</taxon>
        <taxon>Phaseoleae</taxon>
        <taxon>Sphenostylis</taxon>
    </lineage>
</organism>
<evidence type="ECO:0000256" key="1">
    <source>
        <dbReference type="ARBA" id="ARBA00006194"/>
    </source>
</evidence>
<dbReference type="Gramene" id="rna-AYBTSS11_LOCUS19129">
    <property type="protein sequence ID" value="CAJ1962217.1"/>
    <property type="gene ID" value="gene-AYBTSS11_LOCUS19129"/>
</dbReference>
<dbReference type="Gene3D" id="3.30.420.80">
    <property type="entry name" value="Ribosomal protein S11"/>
    <property type="match status" value="1"/>
</dbReference>
<dbReference type="PANTHER" id="PTHR11759">
    <property type="entry name" value="40S RIBOSOMAL PROTEIN S14/30S RIBOSOMAL PROTEIN S11"/>
    <property type="match status" value="1"/>
</dbReference>
<evidence type="ECO:0000256" key="3">
    <source>
        <dbReference type="ARBA" id="ARBA00023274"/>
    </source>
</evidence>
<keyword evidence="3" id="KW-0687">Ribonucleoprotein</keyword>
<dbReference type="Proteomes" id="UP001189624">
    <property type="component" value="Chromosome 6"/>
</dbReference>
<gene>
    <name evidence="4" type="ORF">AYBTSS11_LOCUS19129</name>
</gene>
<dbReference type="GO" id="GO:0006412">
    <property type="term" value="P:translation"/>
    <property type="evidence" value="ECO:0007669"/>
    <property type="project" value="InterPro"/>
</dbReference>
<dbReference type="GO" id="GO:1990904">
    <property type="term" value="C:ribonucleoprotein complex"/>
    <property type="evidence" value="ECO:0007669"/>
    <property type="project" value="UniProtKB-KW"/>
</dbReference>
<dbReference type="EMBL" id="OY731403">
    <property type="protein sequence ID" value="CAJ1962217.1"/>
    <property type="molecule type" value="Genomic_DNA"/>
</dbReference>
<evidence type="ECO:0000313" key="4">
    <source>
        <dbReference type="EMBL" id="CAJ1962217.1"/>
    </source>
</evidence>
<dbReference type="InterPro" id="IPR036967">
    <property type="entry name" value="Ribosomal_uS11_sf"/>
</dbReference>